<dbReference type="AlphaFoldDB" id="A0A290QEW7"/>
<dbReference type="SUPFAM" id="SSF64167">
    <property type="entry name" value="SurE-like"/>
    <property type="match status" value="1"/>
</dbReference>
<dbReference type="GO" id="GO:0046872">
    <property type="term" value="F:metal ion binding"/>
    <property type="evidence" value="ECO:0007669"/>
    <property type="project" value="UniProtKB-KW"/>
</dbReference>
<comment type="catalytic activity">
    <reaction evidence="1">
        <text>a ribonucleoside 5'-phosphate + H2O = a ribonucleoside + phosphate</text>
        <dbReference type="Rhea" id="RHEA:12484"/>
        <dbReference type="ChEBI" id="CHEBI:15377"/>
        <dbReference type="ChEBI" id="CHEBI:18254"/>
        <dbReference type="ChEBI" id="CHEBI:43474"/>
        <dbReference type="ChEBI" id="CHEBI:58043"/>
        <dbReference type="EC" id="3.1.3.5"/>
    </reaction>
</comment>
<dbReference type="KEGG" id="vbh:CMV30_18515"/>
<dbReference type="InterPro" id="IPR030048">
    <property type="entry name" value="SurE"/>
</dbReference>
<dbReference type="PANTHER" id="PTHR30457">
    <property type="entry name" value="5'-NUCLEOTIDASE SURE"/>
    <property type="match status" value="1"/>
</dbReference>
<name>A0A290QEW7_9BACT</name>
<evidence type="ECO:0000313" key="8">
    <source>
        <dbReference type="Proteomes" id="UP000217265"/>
    </source>
</evidence>
<dbReference type="InterPro" id="IPR036523">
    <property type="entry name" value="SurE-like_sf"/>
</dbReference>
<feature type="domain" description="Survival protein SurE-like phosphatase/nucleotidase" evidence="6">
    <location>
        <begin position="4"/>
        <end position="192"/>
    </location>
</feature>
<keyword evidence="8" id="KW-1185">Reference proteome</keyword>
<dbReference type="GO" id="GO:0008253">
    <property type="term" value="F:5'-nucleotidase activity"/>
    <property type="evidence" value="ECO:0007669"/>
    <property type="project" value="UniProtKB-EC"/>
</dbReference>
<keyword evidence="5" id="KW-0378">Hydrolase</keyword>
<dbReference type="EC" id="3.1.3.5" evidence="3"/>
<evidence type="ECO:0000256" key="3">
    <source>
        <dbReference type="ARBA" id="ARBA00012643"/>
    </source>
</evidence>
<dbReference type="RefSeq" id="WP_096057409.1">
    <property type="nucleotide sequence ID" value="NZ_CP023344.1"/>
</dbReference>
<dbReference type="EMBL" id="CP023344">
    <property type="protein sequence ID" value="ATC65780.1"/>
    <property type="molecule type" value="Genomic_DNA"/>
</dbReference>
<dbReference type="Gene3D" id="3.40.1210.10">
    <property type="entry name" value="Survival protein SurE-like phosphatase/nucleotidase"/>
    <property type="match status" value="1"/>
</dbReference>
<evidence type="ECO:0000313" key="7">
    <source>
        <dbReference type="EMBL" id="ATC65780.1"/>
    </source>
</evidence>
<gene>
    <name evidence="7" type="primary">surE</name>
    <name evidence="7" type="ORF">CMV30_18515</name>
</gene>
<dbReference type="Pfam" id="PF01975">
    <property type="entry name" value="SurE"/>
    <property type="match status" value="1"/>
</dbReference>
<dbReference type="PANTHER" id="PTHR30457:SF23">
    <property type="entry name" value="PHOSPHATASE, PUTATIVE (AFU_ORTHOLOGUE AFUA_1G03660)-RELATED"/>
    <property type="match status" value="1"/>
</dbReference>
<protein>
    <recommendedName>
        <fullName evidence="3">5'-nucleotidase</fullName>
        <ecNumber evidence="3">3.1.3.5</ecNumber>
    </recommendedName>
</protein>
<evidence type="ECO:0000256" key="4">
    <source>
        <dbReference type="ARBA" id="ARBA00022723"/>
    </source>
</evidence>
<organism evidence="7 8">
    <name type="scientific">Nibricoccus aquaticus</name>
    <dbReference type="NCBI Taxonomy" id="2576891"/>
    <lineage>
        <taxon>Bacteria</taxon>
        <taxon>Pseudomonadati</taxon>
        <taxon>Verrucomicrobiota</taxon>
        <taxon>Opitutia</taxon>
        <taxon>Opitutales</taxon>
        <taxon>Opitutaceae</taxon>
        <taxon>Nibricoccus</taxon>
    </lineage>
</organism>
<comment type="similarity">
    <text evidence="2">Belongs to the SurE nucleotidase family.</text>
</comment>
<dbReference type="NCBIfam" id="TIGR00087">
    <property type="entry name" value="surE"/>
    <property type="match status" value="1"/>
</dbReference>
<dbReference type="InterPro" id="IPR002828">
    <property type="entry name" value="SurE-like_Pase/nucleotidase"/>
</dbReference>
<evidence type="ECO:0000256" key="2">
    <source>
        <dbReference type="ARBA" id="ARBA00011062"/>
    </source>
</evidence>
<proteinExistence type="inferred from homology"/>
<sequence>MRLLITNDDSLDCVFLHVLVHALRDAGHELFVVAPKTEQSWIGAAKSRHRRVKSAVSDRGFNCPTWMVDGTPSDCVNIGLAHLLPVKPDAVVSGINVGLNASLSFIPASGTIAGAWEGVVHGLPAIAFSQHLTFGAFDKFKRDGGQPDSEVSVTLRATAVHTAKLVPALVASTPPRSFILHNINFPFPCTAATEVRRTVPAQVIVPGLFSPQADDGTHSFVFAMGDEITPPDSPLTDRAALTAGHISHTVLDYKKLCML</sequence>
<reference evidence="7 8" key="1">
    <citation type="submission" date="2017-09" db="EMBL/GenBank/DDBJ databases">
        <title>Complete genome sequence of Verrucomicrobial strain HZ-65, isolated from freshwater.</title>
        <authorList>
            <person name="Choi A."/>
        </authorList>
    </citation>
    <scope>NUCLEOTIDE SEQUENCE [LARGE SCALE GENOMIC DNA]</scope>
    <source>
        <strain evidence="7 8">HZ-65</strain>
    </source>
</reference>
<evidence type="ECO:0000256" key="5">
    <source>
        <dbReference type="ARBA" id="ARBA00022801"/>
    </source>
</evidence>
<keyword evidence="4" id="KW-0479">Metal-binding</keyword>
<dbReference type="OrthoDB" id="9780815at2"/>
<evidence type="ECO:0000256" key="1">
    <source>
        <dbReference type="ARBA" id="ARBA00000815"/>
    </source>
</evidence>
<evidence type="ECO:0000259" key="6">
    <source>
        <dbReference type="Pfam" id="PF01975"/>
    </source>
</evidence>
<dbReference type="Proteomes" id="UP000217265">
    <property type="component" value="Chromosome"/>
</dbReference>
<accession>A0A290QEW7</accession>